<comment type="similarity">
    <text evidence="2 11">Belongs to the LpxB family.</text>
</comment>
<keyword evidence="7 11" id="KW-0328">Glycosyltransferase</keyword>
<dbReference type="HAMAP" id="MF_00392">
    <property type="entry name" value="LpxB"/>
    <property type="match status" value="1"/>
</dbReference>
<dbReference type="PANTHER" id="PTHR30372:SF4">
    <property type="entry name" value="LIPID-A-DISACCHARIDE SYNTHASE, MITOCHONDRIAL-RELATED"/>
    <property type="match status" value="1"/>
</dbReference>
<evidence type="ECO:0000256" key="5">
    <source>
        <dbReference type="ARBA" id="ARBA00022516"/>
    </source>
</evidence>
<evidence type="ECO:0000256" key="7">
    <source>
        <dbReference type="ARBA" id="ARBA00022676"/>
    </source>
</evidence>
<keyword evidence="8 11" id="KW-0808">Transferase</keyword>
<name>A0AB33Z0T3_9GAMM</name>
<comment type="function">
    <text evidence="1 11">Condensation of UDP-2,3-diacylglucosamine and 2,3-diacylglucosamine-1-phosphate to form lipid A disaccharide, a precursor of lipid A, a phosphorylated glycolipid that anchors the lipopolysaccharide to the outer membrane of the cell.</text>
</comment>
<dbReference type="GO" id="GO:0009245">
    <property type="term" value="P:lipid A biosynthetic process"/>
    <property type="evidence" value="ECO:0007669"/>
    <property type="project" value="UniProtKB-UniRule"/>
</dbReference>
<dbReference type="NCBIfam" id="TIGR00215">
    <property type="entry name" value="lpxB"/>
    <property type="match status" value="1"/>
</dbReference>
<dbReference type="EC" id="2.4.1.182" evidence="3 11"/>
<protein>
    <recommendedName>
        <fullName evidence="4 11">Lipid-A-disaccharide synthase</fullName>
        <ecNumber evidence="3 11">2.4.1.182</ecNumber>
    </recommendedName>
</protein>
<dbReference type="SUPFAM" id="SSF53756">
    <property type="entry name" value="UDP-Glycosyltransferase/glycogen phosphorylase"/>
    <property type="match status" value="1"/>
</dbReference>
<keyword evidence="6 11" id="KW-0441">Lipid A biosynthesis</keyword>
<comment type="caution">
    <text evidence="12">The sequence shown here is derived from an EMBL/GenBank/DDBJ whole genome shotgun (WGS) entry which is preliminary data.</text>
</comment>
<comment type="pathway">
    <text evidence="11">Bacterial outer membrane biogenesis; LPS lipid A biosynthesis.</text>
</comment>
<keyword evidence="9 11" id="KW-0443">Lipid metabolism</keyword>
<dbReference type="RefSeq" id="WP_016390765.1">
    <property type="nucleotide sequence ID" value="NZ_KE646809.1"/>
</dbReference>
<dbReference type="Proteomes" id="UP000015462">
    <property type="component" value="Unassembled WGS sequence"/>
</dbReference>
<keyword evidence="5 11" id="KW-0444">Lipid biosynthesis</keyword>
<evidence type="ECO:0000256" key="1">
    <source>
        <dbReference type="ARBA" id="ARBA00002056"/>
    </source>
</evidence>
<evidence type="ECO:0000256" key="4">
    <source>
        <dbReference type="ARBA" id="ARBA00020902"/>
    </source>
</evidence>
<dbReference type="AlphaFoldDB" id="A0AB33Z0T3"/>
<evidence type="ECO:0000256" key="8">
    <source>
        <dbReference type="ARBA" id="ARBA00022679"/>
    </source>
</evidence>
<evidence type="ECO:0000256" key="11">
    <source>
        <dbReference type="HAMAP-Rule" id="MF_00392"/>
    </source>
</evidence>
<dbReference type="GO" id="GO:0016020">
    <property type="term" value="C:membrane"/>
    <property type="evidence" value="ECO:0007669"/>
    <property type="project" value="GOC"/>
</dbReference>
<proteinExistence type="inferred from homology"/>
<gene>
    <name evidence="11" type="primary">lpxB</name>
    <name evidence="12" type="ORF">L196_09264</name>
</gene>
<evidence type="ECO:0000313" key="13">
    <source>
        <dbReference type="Proteomes" id="UP000015462"/>
    </source>
</evidence>
<dbReference type="PANTHER" id="PTHR30372">
    <property type="entry name" value="LIPID-A-DISACCHARIDE SYNTHASE"/>
    <property type="match status" value="1"/>
</dbReference>
<reference evidence="12 13" key="1">
    <citation type="journal article" date="2013" name="Genome Announc.">
        <title>Genome Sequence of the Pyrene- and Fluoranthene-Degrading Bacterium Cycloclasticus sp. Strain PY97M.</title>
        <authorList>
            <person name="Cui Z."/>
            <person name="Xu G."/>
            <person name="Li Q."/>
            <person name="Gao W."/>
            <person name="Zheng L."/>
        </authorList>
    </citation>
    <scope>NUCLEOTIDE SEQUENCE [LARGE SCALE GENOMIC DNA]</scope>
    <source>
        <strain evidence="12 13">PY97M</strain>
    </source>
</reference>
<keyword evidence="13" id="KW-1185">Reference proteome</keyword>
<dbReference type="GO" id="GO:0005543">
    <property type="term" value="F:phospholipid binding"/>
    <property type="evidence" value="ECO:0007669"/>
    <property type="project" value="TreeGrafter"/>
</dbReference>
<sequence length="392" mass="43902">MMPTIIDKPIKVMLVAGEHSGDILGAGLIKRLKERYPNATFSGIGGPRMLAEGFQSYYPMSKLSVFGLFEVIKHLPELLGIRKHLKKIIISENPDVFIGIDAPDFNLKLERELYKKGIKTVHYVSPTVWAWRPKRIKKLIGSLNALLCIFPFEETYFKDTAVPAYFIGHPLADKHQHPINTQAARQSLGLHSEQPVLTIMPGSRLGELERHSFLFLQTAYNCSNNISGLKILVPMPDQVVADKFEEYYRASGLTLDLEIKVRATTEMIAAANMVLVASGTATLEVMLFKKPMVVAYKLSALTAWVIKTFDLLKAPFVSMPNLIAGKELVKEYLQDDIKVATLTEELVSFYQDKDKTQTIVNEFNKMKIKLTRQADIQAANIVSGVINGDVSF</sequence>
<dbReference type="EMBL" id="ASHL01000008">
    <property type="protein sequence ID" value="EPD12581.1"/>
    <property type="molecule type" value="Genomic_DNA"/>
</dbReference>
<evidence type="ECO:0000256" key="2">
    <source>
        <dbReference type="ARBA" id="ARBA00007868"/>
    </source>
</evidence>
<dbReference type="InterPro" id="IPR003835">
    <property type="entry name" value="Glyco_trans_19"/>
</dbReference>
<organism evidence="12 13">
    <name type="scientific">Cycloclasticus pugetii</name>
    <dbReference type="NCBI Taxonomy" id="34068"/>
    <lineage>
        <taxon>Bacteria</taxon>
        <taxon>Pseudomonadati</taxon>
        <taxon>Pseudomonadota</taxon>
        <taxon>Gammaproteobacteria</taxon>
        <taxon>Thiotrichales</taxon>
        <taxon>Piscirickettsiaceae</taxon>
        <taxon>Cycloclasticus</taxon>
    </lineage>
</organism>
<evidence type="ECO:0000256" key="9">
    <source>
        <dbReference type="ARBA" id="ARBA00023098"/>
    </source>
</evidence>
<accession>A0AB33Z0T3</accession>
<dbReference type="Pfam" id="PF02684">
    <property type="entry name" value="LpxB"/>
    <property type="match status" value="1"/>
</dbReference>
<evidence type="ECO:0000256" key="10">
    <source>
        <dbReference type="ARBA" id="ARBA00048975"/>
    </source>
</evidence>
<evidence type="ECO:0000313" key="12">
    <source>
        <dbReference type="EMBL" id="EPD12581.1"/>
    </source>
</evidence>
<evidence type="ECO:0000256" key="3">
    <source>
        <dbReference type="ARBA" id="ARBA00012687"/>
    </source>
</evidence>
<comment type="catalytic activity">
    <reaction evidence="10 11">
        <text>a lipid X + a UDP-2-N,3-O-bis[(3R)-3-hydroxyacyl]-alpha-D-glucosamine = a lipid A disaccharide + UDP + H(+)</text>
        <dbReference type="Rhea" id="RHEA:67828"/>
        <dbReference type="ChEBI" id="CHEBI:15378"/>
        <dbReference type="ChEBI" id="CHEBI:58223"/>
        <dbReference type="ChEBI" id="CHEBI:137748"/>
        <dbReference type="ChEBI" id="CHEBI:176338"/>
        <dbReference type="ChEBI" id="CHEBI:176343"/>
        <dbReference type="EC" id="2.4.1.182"/>
    </reaction>
</comment>
<evidence type="ECO:0000256" key="6">
    <source>
        <dbReference type="ARBA" id="ARBA00022556"/>
    </source>
</evidence>
<dbReference type="GO" id="GO:0008915">
    <property type="term" value="F:lipid-A-disaccharide synthase activity"/>
    <property type="evidence" value="ECO:0007669"/>
    <property type="project" value="UniProtKB-UniRule"/>
</dbReference>